<name>A0ABU9HMW0_9FLAO</name>
<evidence type="ECO:0000259" key="1">
    <source>
        <dbReference type="Pfam" id="PF03572"/>
    </source>
</evidence>
<dbReference type="EMBL" id="JBBYHU010000015">
    <property type="protein sequence ID" value="MEL1241179.1"/>
    <property type="molecule type" value="Genomic_DNA"/>
</dbReference>
<feature type="domain" description="Tail specific protease" evidence="1">
    <location>
        <begin position="282"/>
        <end position="483"/>
    </location>
</feature>
<dbReference type="RefSeq" id="WP_341700401.1">
    <property type="nucleotide sequence ID" value="NZ_JBBYHU010000015.1"/>
</dbReference>
<dbReference type="PANTHER" id="PTHR32060">
    <property type="entry name" value="TAIL-SPECIFIC PROTEASE"/>
    <property type="match status" value="1"/>
</dbReference>
<accession>A0ABU9HMW0</accession>
<dbReference type="SUPFAM" id="SSF52096">
    <property type="entry name" value="ClpP/crotonase"/>
    <property type="match status" value="1"/>
</dbReference>
<dbReference type="Proteomes" id="UP001398556">
    <property type="component" value="Unassembled WGS sequence"/>
</dbReference>
<gene>
    <name evidence="2" type="ORF">AAEO59_08980</name>
</gene>
<evidence type="ECO:0000313" key="3">
    <source>
        <dbReference type="Proteomes" id="UP001398556"/>
    </source>
</evidence>
<dbReference type="InterPro" id="IPR005151">
    <property type="entry name" value="Tail-specific_protease"/>
</dbReference>
<evidence type="ECO:0000313" key="2">
    <source>
        <dbReference type="EMBL" id="MEL1241179.1"/>
    </source>
</evidence>
<dbReference type="Gene3D" id="3.90.226.10">
    <property type="entry name" value="2-enoyl-CoA Hydratase, Chain A, domain 1"/>
    <property type="match status" value="1"/>
</dbReference>
<reference evidence="2 3" key="1">
    <citation type="submission" date="2024-04" db="EMBL/GenBank/DDBJ databases">
        <title>Flavobacterium sp. DGU99 16S ribosomal RNA gene Genome sequencing and assembly.</title>
        <authorList>
            <person name="Park S."/>
        </authorList>
    </citation>
    <scope>NUCLEOTIDE SEQUENCE [LARGE SCALE GENOMIC DNA]</scope>
    <source>
        <strain evidence="2 3">DGU99</strain>
    </source>
</reference>
<dbReference type="PANTHER" id="PTHR32060:SF22">
    <property type="entry name" value="CARBOXYL-TERMINAL-PROCESSING PEPTIDASE 3, CHLOROPLASTIC"/>
    <property type="match status" value="1"/>
</dbReference>
<organism evidence="2 3">
    <name type="scientific">Flavobacterium flavipallidum</name>
    <dbReference type="NCBI Taxonomy" id="3139140"/>
    <lineage>
        <taxon>Bacteria</taxon>
        <taxon>Pseudomonadati</taxon>
        <taxon>Bacteroidota</taxon>
        <taxon>Flavobacteriia</taxon>
        <taxon>Flavobacteriales</taxon>
        <taxon>Flavobacteriaceae</taxon>
        <taxon>Flavobacterium</taxon>
    </lineage>
</organism>
<sequence>MKIMTKTPKIDYRNSVGFKSFSDFHKDAIYTVQIIKETYPRLYDKIPDFDQKSNQFIEKASQIVTEKDFDISLKKFISILNDGHSNYRIDFNKYDKTLFGLSIYKEKENWIIGNIDKEIDSTIIGKRIVSINNIPIKEIEQKIIEFESGENEHYKYFQFLSHYSFPSYWEAIEISTSGNKNLNIEVENNGKISSFNLKEKEKSQIKGYKVKPTKPKYRFTFKQNNGFYDTISKNQNFAYLQMNTCLDYVSVKSGIDNYTNFITKPLALFFLKKYKKDARDFGKFIQSFFKRVQEQKINNLIIDLSNNTGGSEKIGKQLIWYLTDKGPKGFTEYINNSDYFKTQIKEDYKEYNSLYKAKYQTELPKGEVNITEKILDKPYFEDITKKNSPYLLDKTIPKFKGKVYVIIGPQTFSAGQVLATTIADNKLATIIGKPTGNKPTTQTAASAFKLPNTKKIISLSYLYMERPDKTKNQENALYPDVEIYNTFQDLLNGNNQVMEYILNQTKR</sequence>
<keyword evidence="3" id="KW-1185">Reference proteome</keyword>
<dbReference type="InterPro" id="IPR029045">
    <property type="entry name" value="ClpP/crotonase-like_dom_sf"/>
</dbReference>
<dbReference type="Pfam" id="PF03572">
    <property type="entry name" value="Peptidase_S41"/>
    <property type="match status" value="1"/>
</dbReference>
<comment type="caution">
    <text evidence="2">The sequence shown here is derived from an EMBL/GenBank/DDBJ whole genome shotgun (WGS) entry which is preliminary data.</text>
</comment>
<protein>
    <submittedName>
        <fullName evidence="2">S41 family peptidase</fullName>
    </submittedName>
</protein>
<proteinExistence type="predicted"/>